<dbReference type="Proteomes" id="UP000250070">
    <property type="component" value="Unassembled WGS sequence"/>
</dbReference>
<protein>
    <submittedName>
        <fullName evidence="1">Uncharacterized protein</fullName>
    </submittedName>
</protein>
<evidence type="ECO:0000313" key="2">
    <source>
        <dbReference type="Proteomes" id="UP000250070"/>
    </source>
</evidence>
<reference evidence="1 2" key="1">
    <citation type="submission" date="2018-06" db="EMBL/GenBank/DDBJ databases">
        <authorList>
            <consortium name="Pathogen Informatics"/>
            <person name="Doyle S."/>
        </authorList>
    </citation>
    <scope>NUCLEOTIDE SEQUENCE [LARGE SCALE GENOMIC DNA]</scope>
    <source>
        <strain evidence="1 2">NCTC13076</strain>
    </source>
</reference>
<gene>
    <name evidence="1" type="ORF">NCTC13076_02231</name>
</gene>
<dbReference type="AlphaFoldDB" id="A0A2X1YVM3"/>
<proteinExistence type="predicted"/>
<name>A0A2X1YVM3_9FIRM</name>
<organism evidence="1 2">
    <name type="scientific">Peptoniphilus harei</name>
    <dbReference type="NCBI Taxonomy" id="54005"/>
    <lineage>
        <taxon>Bacteria</taxon>
        <taxon>Bacillati</taxon>
        <taxon>Bacillota</taxon>
        <taxon>Tissierellia</taxon>
        <taxon>Tissierellales</taxon>
        <taxon>Peptoniphilaceae</taxon>
        <taxon>Peptoniphilus</taxon>
    </lineage>
</organism>
<evidence type="ECO:0000313" key="1">
    <source>
        <dbReference type="EMBL" id="SPY59384.1"/>
    </source>
</evidence>
<accession>A0A2X1YVM3</accession>
<sequence length="76" mass="9130">MKLLRRTELYTLLAMIDASEVREEDENFKNAVDYMFEALEKEKPNHFAVKQYKKYNLQQEKLPINPYILWSKACSI</sequence>
<dbReference type="EMBL" id="UATM01000036">
    <property type="protein sequence ID" value="SPY59384.1"/>
    <property type="molecule type" value="Genomic_DNA"/>
</dbReference>